<evidence type="ECO:0000313" key="3">
    <source>
        <dbReference type="Proteomes" id="UP001222325"/>
    </source>
</evidence>
<accession>A0AAD6UCL3</accession>
<reference evidence="2" key="1">
    <citation type="submission" date="2023-03" db="EMBL/GenBank/DDBJ databases">
        <title>Massive genome expansion in bonnet fungi (Mycena s.s.) driven by repeated elements and novel gene families across ecological guilds.</title>
        <authorList>
            <consortium name="Lawrence Berkeley National Laboratory"/>
            <person name="Harder C.B."/>
            <person name="Miyauchi S."/>
            <person name="Viragh M."/>
            <person name="Kuo A."/>
            <person name="Thoen E."/>
            <person name="Andreopoulos B."/>
            <person name="Lu D."/>
            <person name="Skrede I."/>
            <person name="Drula E."/>
            <person name="Henrissat B."/>
            <person name="Morin E."/>
            <person name="Kohler A."/>
            <person name="Barry K."/>
            <person name="LaButti K."/>
            <person name="Morin E."/>
            <person name="Salamov A."/>
            <person name="Lipzen A."/>
            <person name="Mereny Z."/>
            <person name="Hegedus B."/>
            <person name="Baldrian P."/>
            <person name="Stursova M."/>
            <person name="Weitz H."/>
            <person name="Taylor A."/>
            <person name="Grigoriev I.V."/>
            <person name="Nagy L.G."/>
            <person name="Martin F."/>
            <person name="Kauserud H."/>
        </authorList>
    </citation>
    <scope>NUCLEOTIDE SEQUENCE</scope>
    <source>
        <strain evidence="2">CBHHK173m</strain>
    </source>
</reference>
<dbReference type="EMBL" id="JARJCN010000016">
    <property type="protein sequence ID" value="KAJ7093256.1"/>
    <property type="molecule type" value="Genomic_DNA"/>
</dbReference>
<gene>
    <name evidence="2" type="ORF">B0H15DRAFT_947394</name>
</gene>
<keyword evidence="3" id="KW-1185">Reference proteome</keyword>
<sequence>MWWHQASSTSPSVTHTVYTRASPTRPLRPPSQVPLRPTSTFARRRCRMRFIASAQDPALRISSVAAGPRRPARPSLCVRAALRSRLHRPPTRPLCRRSAYKSPPTYLRKLVPREGRALPDSISFHLRHHTPPAPPPPPSLAMSHGAPLRIHTLDARVAFAALARSPSSVRPRRRVSAVRATTLPYKVHHIRTSSLAPNHLASSLILAESTPIARSGDNSLKITTNPRMTPAVHLARAPQRPTQMPPPKCMMAYTQKRQTLLSNAAILRSQFGRKALPALAINTFAWRSHGPRRTRLVHIPAPPSLPEPRHGVHKHAAAVSKHHRRTLRTTASRVRRPALHRPNAGGRFPTSPHPAHPHLRLRWLPCAIPASNASPICAMGRLRVIRTSRRPARCPARTSSNSR</sequence>
<name>A0AAD6UCL3_9AGAR</name>
<protein>
    <submittedName>
        <fullName evidence="2">Uncharacterized protein</fullName>
    </submittedName>
</protein>
<evidence type="ECO:0000256" key="1">
    <source>
        <dbReference type="SAM" id="MobiDB-lite"/>
    </source>
</evidence>
<dbReference type="Proteomes" id="UP001222325">
    <property type="component" value="Unassembled WGS sequence"/>
</dbReference>
<feature type="compositionally biased region" description="Polar residues" evidence="1">
    <location>
        <begin position="1"/>
        <end position="22"/>
    </location>
</feature>
<proteinExistence type="predicted"/>
<comment type="caution">
    <text evidence="2">The sequence shown here is derived from an EMBL/GenBank/DDBJ whole genome shotgun (WGS) entry which is preliminary data.</text>
</comment>
<dbReference type="AlphaFoldDB" id="A0AAD6UCL3"/>
<feature type="region of interest" description="Disordered" evidence="1">
    <location>
        <begin position="1"/>
        <end position="36"/>
    </location>
</feature>
<organism evidence="2 3">
    <name type="scientific">Mycena belliarum</name>
    <dbReference type="NCBI Taxonomy" id="1033014"/>
    <lineage>
        <taxon>Eukaryota</taxon>
        <taxon>Fungi</taxon>
        <taxon>Dikarya</taxon>
        <taxon>Basidiomycota</taxon>
        <taxon>Agaricomycotina</taxon>
        <taxon>Agaricomycetes</taxon>
        <taxon>Agaricomycetidae</taxon>
        <taxon>Agaricales</taxon>
        <taxon>Marasmiineae</taxon>
        <taxon>Mycenaceae</taxon>
        <taxon>Mycena</taxon>
    </lineage>
</organism>
<evidence type="ECO:0000313" key="2">
    <source>
        <dbReference type="EMBL" id="KAJ7093256.1"/>
    </source>
</evidence>